<dbReference type="SUPFAM" id="SSF53756">
    <property type="entry name" value="UDP-Glycosyltransferase/glycogen phosphorylase"/>
    <property type="match status" value="1"/>
</dbReference>
<dbReference type="InParanoid" id="A0A0R0IDI3"/>
<dbReference type="AlphaFoldDB" id="A0A0R0IDI3"/>
<reference evidence="2" key="2">
    <citation type="submission" date="2018-02" db="UniProtKB">
        <authorList>
            <consortium name="EnsemblPlants"/>
        </authorList>
    </citation>
    <scope>IDENTIFICATION</scope>
    <source>
        <strain evidence="2">Williams 82</strain>
    </source>
</reference>
<dbReference type="GO" id="GO:0035251">
    <property type="term" value="F:UDP-glucosyltransferase activity"/>
    <property type="evidence" value="ECO:0007669"/>
    <property type="project" value="InterPro"/>
</dbReference>
<dbReference type="Gene3D" id="3.40.50.2000">
    <property type="entry name" value="Glycogen Phosphorylase B"/>
    <property type="match status" value="1"/>
</dbReference>
<name>A0A0R0IDI3_SOYBN</name>
<evidence type="ECO:0000313" key="2">
    <source>
        <dbReference type="EnsemblPlants" id="KRH38325"/>
    </source>
</evidence>
<proteinExistence type="predicted"/>
<evidence type="ECO:0000313" key="3">
    <source>
        <dbReference type="Proteomes" id="UP000008827"/>
    </source>
</evidence>
<sequence>MKDTIVLYPNLGRGHLVSMVELGKLILTQYPSLSITILILTPPITPSTTTIACDSNARYITTVTATTPAITFHHVPFNFNTPSLPLHILSLEFTRHSTQNITVALQTLAKASNLKALVMDFMNFNDPKALTKNLNNNVPIYFYYTSCASTLSTPSL</sequence>
<reference evidence="1" key="3">
    <citation type="submission" date="2018-07" db="EMBL/GenBank/DDBJ databases">
        <title>WGS assembly of Glycine max.</title>
        <authorList>
            <person name="Schmutz J."/>
            <person name="Cannon S."/>
            <person name="Schlueter J."/>
            <person name="Ma J."/>
            <person name="Mitros T."/>
            <person name="Nelson W."/>
            <person name="Hyten D."/>
            <person name="Song Q."/>
            <person name="Thelen J."/>
            <person name="Cheng J."/>
            <person name="Xu D."/>
            <person name="Hellsten U."/>
            <person name="May G."/>
            <person name="Yu Y."/>
            <person name="Sakurai T."/>
            <person name="Umezawa T."/>
            <person name="Bhattacharyya M."/>
            <person name="Sandhu D."/>
            <person name="Valliyodan B."/>
            <person name="Lindquist E."/>
            <person name="Peto M."/>
            <person name="Grant D."/>
            <person name="Shu S."/>
            <person name="Goodstein D."/>
            <person name="Barry K."/>
            <person name="Futrell-Griggs M."/>
            <person name="Abernathy B."/>
            <person name="Du J."/>
            <person name="Tian Z."/>
            <person name="Zhu L."/>
            <person name="Gill N."/>
            <person name="Joshi T."/>
            <person name="Libault M."/>
            <person name="Sethuraman A."/>
            <person name="Zhang X."/>
            <person name="Shinozaki K."/>
            <person name="Nguyen H."/>
            <person name="Wing R."/>
            <person name="Cregan P."/>
            <person name="Specht J."/>
            <person name="Grimwood J."/>
            <person name="Rokhsar D."/>
            <person name="Stacey G."/>
            <person name="Shoemaker R."/>
            <person name="Jackson S."/>
        </authorList>
    </citation>
    <scope>NUCLEOTIDE SEQUENCE</scope>
    <source>
        <tissue evidence="1">Callus</tissue>
    </source>
</reference>
<protein>
    <submittedName>
        <fullName evidence="1 2">Uncharacterized protein</fullName>
    </submittedName>
</protein>
<organism evidence="1">
    <name type="scientific">Glycine max</name>
    <name type="common">Soybean</name>
    <name type="synonym">Glycine hispida</name>
    <dbReference type="NCBI Taxonomy" id="3847"/>
    <lineage>
        <taxon>Eukaryota</taxon>
        <taxon>Viridiplantae</taxon>
        <taxon>Streptophyta</taxon>
        <taxon>Embryophyta</taxon>
        <taxon>Tracheophyta</taxon>
        <taxon>Spermatophyta</taxon>
        <taxon>Magnoliopsida</taxon>
        <taxon>eudicotyledons</taxon>
        <taxon>Gunneridae</taxon>
        <taxon>Pentapetalae</taxon>
        <taxon>rosids</taxon>
        <taxon>fabids</taxon>
        <taxon>Fabales</taxon>
        <taxon>Fabaceae</taxon>
        <taxon>Papilionoideae</taxon>
        <taxon>50 kb inversion clade</taxon>
        <taxon>NPAAA clade</taxon>
        <taxon>indigoferoid/millettioid clade</taxon>
        <taxon>Phaseoleae</taxon>
        <taxon>Glycine</taxon>
        <taxon>Glycine subgen. Soja</taxon>
    </lineage>
</organism>
<evidence type="ECO:0000313" key="1">
    <source>
        <dbReference type="EMBL" id="KRH38325.1"/>
    </source>
</evidence>
<dbReference type="InterPro" id="IPR050481">
    <property type="entry name" value="UDP-glycosyltransf_plant"/>
</dbReference>
<dbReference type="EnsemblPlants" id="KRH38325">
    <property type="protein sequence ID" value="KRH38325"/>
    <property type="gene ID" value="GLYMA_09G128200"/>
</dbReference>
<dbReference type="EMBL" id="CM000842">
    <property type="protein sequence ID" value="KRH38325.1"/>
    <property type="molecule type" value="Genomic_DNA"/>
</dbReference>
<dbReference type="PANTHER" id="PTHR48048:SF33">
    <property type="entry name" value="ISOFLAVONE 7-O-GLUCOSYLTRANSFERASE 1"/>
    <property type="match status" value="1"/>
</dbReference>
<reference evidence="1 2" key="1">
    <citation type="journal article" date="2010" name="Nature">
        <title>Genome sequence of the palaeopolyploid soybean.</title>
        <authorList>
            <person name="Schmutz J."/>
            <person name="Cannon S.B."/>
            <person name="Schlueter J."/>
            <person name="Ma J."/>
            <person name="Mitros T."/>
            <person name="Nelson W."/>
            <person name="Hyten D.L."/>
            <person name="Song Q."/>
            <person name="Thelen J.J."/>
            <person name="Cheng J."/>
            <person name="Xu D."/>
            <person name="Hellsten U."/>
            <person name="May G.D."/>
            <person name="Yu Y."/>
            <person name="Sakurai T."/>
            <person name="Umezawa T."/>
            <person name="Bhattacharyya M.K."/>
            <person name="Sandhu D."/>
            <person name="Valliyodan B."/>
            <person name="Lindquist E."/>
            <person name="Peto M."/>
            <person name="Grant D."/>
            <person name="Shu S."/>
            <person name="Goodstein D."/>
            <person name="Barry K."/>
            <person name="Futrell-Griggs M."/>
            <person name="Abernathy B."/>
            <person name="Du J."/>
            <person name="Tian Z."/>
            <person name="Zhu L."/>
            <person name="Gill N."/>
            <person name="Joshi T."/>
            <person name="Libault M."/>
            <person name="Sethuraman A."/>
            <person name="Zhang X.-C."/>
            <person name="Shinozaki K."/>
            <person name="Nguyen H.T."/>
            <person name="Wing R.A."/>
            <person name="Cregan P."/>
            <person name="Specht J."/>
            <person name="Grimwood J."/>
            <person name="Rokhsar D."/>
            <person name="Stacey G."/>
            <person name="Shoemaker R.C."/>
            <person name="Jackson S.A."/>
        </authorList>
    </citation>
    <scope>NUCLEOTIDE SEQUENCE</scope>
    <source>
        <strain evidence="2">cv. Williams 82</strain>
        <tissue evidence="1">Callus</tissue>
    </source>
</reference>
<dbReference type="OMA" id="FTRHSTQ"/>
<keyword evidence="3" id="KW-1185">Reference proteome</keyword>
<dbReference type="Proteomes" id="UP000008827">
    <property type="component" value="Chromosome 9"/>
</dbReference>
<dbReference type="Gramene" id="KRH38325">
    <property type="protein sequence ID" value="KRH38325"/>
    <property type="gene ID" value="GLYMA_09G128200"/>
</dbReference>
<dbReference type="PaxDb" id="3847-GLYMA09G23706.1"/>
<gene>
    <name evidence="1" type="ORF">GLYMA_09G128200</name>
</gene>
<dbReference type="PANTHER" id="PTHR48048">
    <property type="entry name" value="GLYCOSYLTRANSFERASE"/>
    <property type="match status" value="1"/>
</dbReference>
<dbReference type="SMR" id="A0A0R0IDI3"/>
<accession>A0A0R0IDI3</accession>